<dbReference type="AlphaFoldDB" id="A0AAJ0B1C0"/>
<evidence type="ECO:0000313" key="3">
    <source>
        <dbReference type="EMBL" id="KAK1749870.1"/>
    </source>
</evidence>
<keyword evidence="1" id="KW-0862">Zinc</keyword>
<evidence type="ECO:0000259" key="2">
    <source>
        <dbReference type="PROSITE" id="PS50157"/>
    </source>
</evidence>
<keyword evidence="4" id="KW-1185">Reference proteome</keyword>
<dbReference type="PANTHER" id="PTHR35179">
    <property type="entry name" value="PROTEIN CBG02620"/>
    <property type="match status" value="1"/>
</dbReference>
<feature type="domain" description="C2H2-type" evidence="2">
    <location>
        <begin position="4"/>
        <end position="31"/>
    </location>
</feature>
<evidence type="ECO:0000313" key="4">
    <source>
        <dbReference type="Proteomes" id="UP001239445"/>
    </source>
</evidence>
<evidence type="ECO:0000256" key="1">
    <source>
        <dbReference type="PROSITE-ProRule" id="PRU00042"/>
    </source>
</evidence>
<dbReference type="GO" id="GO:0008270">
    <property type="term" value="F:zinc ion binding"/>
    <property type="evidence" value="ECO:0007669"/>
    <property type="project" value="UniProtKB-KW"/>
</dbReference>
<sequence length="446" mass="49175">MAPYPCSCGRAFQSVAALAQHRAAKHCLQHPTDRVERHEIQPHIAQTARPMAGNQRAGKNRGSRDSHLWRGALGLDPIAEINSANLQATGTRVTISTPSQLVCSYNWQSTGGFDVPGHAPVWKDIPLPTTLPRDPKHSSSKPTFTTSTYPFQQIFQATSVMSPDFRFDKIDIVTTRNSLRKFLDFCAGRRQENFRVNLSVVENTLFIEQYNVINMAQGTGWGHSFEKAFTRYPPGLENSTTHDRFLQYSIGDLNCLVGFEVDASYEGDGGESTRVQAKLEELQDGLGQLSLDPSTARTNTIGECSIPPPSVSLPPGTKIMPQETAAELKTSKVGKYAITAYLPQLWFGRTCWLIVASHNEGTVVSTKITDVSSRLTQWENERQQDLQKLATFLAEVRGAIRKAGKRCCLIYEKGVPGGPNVAKLFAVKTTGTGSLVPENMLSQFWG</sequence>
<organism evidence="3 4">
    <name type="scientific">Echria macrotheca</name>
    <dbReference type="NCBI Taxonomy" id="438768"/>
    <lineage>
        <taxon>Eukaryota</taxon>
        <taxon>Fungi</taxon>
        <taxon>Dikarya</taxon>
        <taxon>Ascomycota</taxon>
        <taxon>Pezizomycotina</taxon>
        <taxon>Sordariomycetes</taxon>
        <taxon>Sordariomycetidae</taxon>
        <taxon>Sordariales</taxon>
        <taxon>Schizotheciaceae</taxon>
        <taxon>Echria</taxon>
    </lineage>
</organism>
<dbReference type="Proteomes" id="UP001239445">
    <property type="component" value="Unassembled WGS sequence"/>
</dbReference>
<proteinExistence type="predicted"/>
<name>A0AAJ0B1C0_9PEZI</name>
<keyword evidence="1" id="KW-0479">Metal-binding</keyword>
<dbReference type="InterPro" id="IPR013087">
    <property type="entry name" value="Znf_C2H2_type"/>
</dbReference>
<protein>
    <submittedName>
        <fullName evidence="3">Geranylgeranyl pyrophosphate synthetase</fullName>
    </submittedName>
</protein>
<gene>
    <name evidence="3" type="ORF">QBC47DRAFT_311140</name>
</gene>
<dbReference type="EMBL" id="MU839851">
    <property type="protein sequence ID" value="KAK1749870.1"/>
    <property type="molecule type" value="Genomic_DNA"/>
</dbReference>
<comment type="caution">
    <text evidence="3">The sequence shown here is derived from an EMBL/GenBank/DDBJ whole genome shotgun (WGS) entry which is preliminary data.</text>
</comment>
<accession>A0AAJ0B1C0</accession>
<reference evidence="3" key="1">
    <citation type="submission" date="2023-06" db="EMBL/GenBank/DDBJ databases">
        <title>Genome-scale phylogeny and comparative genomics of the fungal order Sordariales.</title>
        <authorList>
            <consortium name="Lawrence Berkeley National Laboratory"/>
            <person name="Hensen N."/>
            <person name="Bonometti L."/>
            <person name="Westerberg I."/>
            <person name="Brannstrom I.O."/>
            <person name="Guillou S."/>
            <person name="Cros-Aarteil S."/>
            <person name="Calhoun S."/>
            <person name="Haridas S."/>
            <person name="Kuo A."/>
            <person name="Mondo S."/>
            <person name="Pangilinan J."/>
            <person name="Riley R."/>
            <person name="Labutti K."/>
            <person name="Andreopoulos B."/>
            <person name="Lipzen A."/>
            <person name="Chen C."/>
            <person name="Yanf M."/>
            <person name="Daum C."/>
            <person name="Ng V."/>
            <person name="Clum A."/>
            <person name="Steindorff A."/>
            <person name="Ohm R."/>
            <person name="Martin F."/>
            <person name="Silar P."/>
            <person name="Natvig D."/>
            <person name="Lalanne C."/>
            <person name="Gautier V."/>
            <person name="Ament-Velasquez S.L."/>
            <person name="Kruys A."/>
            <person name="Hutchinson M.I."/>
            <person name="Powell A.J."/>
            <person name="Barry K."/>
            <person name="Miller A.N."/>
            <person name="Grigoriev I.V."/>
            <person name="Debuchy R."/>
            <person name="Gladieux P."/>
            <person name="Thoren M.H."/>
            <person name="Johannesson H."/>
        </authorList>
    </citation>
    <scope>NUCLEOTIDE SEQUENCE</scope>
    <source>
        <strain evidence="3">PSN4</strain>
    </source>
</reference>
<keyword evidence="1" id="KW-0863">Zinc-finger</keyword>
<dbReference type="PANTHER" id="PTHR35179:SF1">
    <property type="entry name" value="INTEGRAL MEMBRANE PROTEIN"/>
    <property type="match status" value="1"/>
</dbReference>
<dbReference type="PROSITE" id="PS50157">
    <property type="entry name" value="ZINC_FINGER_C2H2_2"/>
    <property type="match status" value="1"/>
</dbReference>